<dbReference type="PANTHER" id="PTHR21445:SF0">
    <property type="entry name" value="APURINIC-APYRIMIDINIC ENDONUCLEASE"/>
    <property type="match status" value="1"/>
</dbReference>
<dbReference type="GO" id="GO:0008081">
    <property type="term" value="F:phosphoric diester hydrolase activity"/>
    <property type="evidence" value="ECO:0007669"/>
    <property type="project" value="TreeGrafter"/>
</dbReference>
<dbReference type="GO" id="GO:0006284">
    <property type="term" value="P:base-excision repair"/>
    <property type="evidence" value="ECO:0007669"/>
    <property type="project" value="TreeGrafter"/>
</dbReference>
<dbReference type="GO" id="GO:0003906">
    <property type="term" value="F:DNA-(apurinic or apyrimidinic site) endonuclease activity"/>
    <property type="evidence" value="ECO:0007669"/>
    <property type="project" value="TreeGrafter"/>
</dbReference>
<evidence type="ECO:0000313" key="2">
    <source>
        <dbReference type="EMBL" id="KKX99872.1"/>
    </source>
</evidence>
<dbReference type="GO" id="GO:0008270">
    <property type="term" value="F:zinc ion binding"/>
    <property type="evidence" value="ECO:0007669"/>
    <property type="project" value="InterPro"/>
</dbReference>
<accession>A0A0M3DC69</accession>
<dbReference type="InterPro" id="IPR001719">
    <property type="entry name" value="AP_endonuc_2"/>
</dbReference>
<protein>
    <recommendedName>
        <fullName evidence="1">Xylose isomerase-like TIM barrel domain-containing protein</fullName>
    </recommendedName>
</protein>
<sequence>MKNIVITDNCNPKFAYNLSKKYNLGIEVQSFHDPYILETNPNLKTTYKELFKNFNYSKSIHAPFWELNLGSKMREITEVTIKMFDFTYTIAKELGCTDIIVHNGYIPNTSWESAWIERASEKWILFLESRNDINFYIENQFELNSSIICKLVDKVNLSNFKVCLDIGHVNAHSEESLINWIENLGNRIGYVHLHNNNGKIDEHNGLDKGSIEISSVLENLENHSPNAIWCLETCESDIESSYLILEKFIRL</sequence>
<dbReference type="InterPro" id="IPR036237">
    <property type="entry name" value="Xyl_isomerase-like_sf"/>
</dbReference>
<dbReference type="Proteomes" id="UP000034407">
    <property type="component" value="Unassembled WGS sequence"/>
</dbReference>
<dbReference type="PANTHER" id="PTHR21445">
    <property type="entry name" value="ENDONUCLEASE IV ENDODEOXYRIBONUCLEASE IV"/>
    <property type="match status" value="1"/>
</dbReference>
<evidence type="ECO:0000259" key="1">
    <source>
        <dbReference type="Pfam" id="PF01261"/>
    </source>
</evidence>
<name>A0A0M3DC69_9FIRM</name>
<feature type="domain" description="Xylose isomerase-like TIM barrel" evidence="1">
    <location>
        <begin position="37"/>
        <end position="234"/>
    </location>
</feature>
<dbReference type="RefSeq" id="WP_046824404.1">
    <property type="nucleotide sequence ID" value="NZ_LBBT01000360.1"/>
</dbReference>
<dbReference type="GO" id="GO:0003677">
    <property type="term" value="F:DNA binding"/>
    <property type="evidence" value="ECO:0007669"/>
    <property type="project" value="InterPro"/>
</dbReference>
<dbReference type="Pfam" id="PF01261">
    <property type="entry name" value="AP_endonuc_2"/>
    <property type="match status" value="1"/>
</dbReference>
<dbReference type="InterPro" id="IPR013022">
    <property type="entry name" value="Xyl_isomerase-like_TIM-brl"/>
</dbReference>
<proteinExistence type="predicted"/>
<reference evidence="2 3" key="1">
    <citation type="submission" date="2015-04" db="EMBL/GenBank/DDBJ databases">
        <title>Microcin producing Clostridium sp. JC272T.</title>
        <authorList>
            <person name="Jyothsna T."/>
            <person name="Sasikala C."/>
            <person name="Ramana C."/>
        </authorList>
    </citation>
    <scope>NUCLEOTIDE SEQUENCE [LARGE SCALE GENOMIC DNA]</scope>
    <source>
        <strain evidence="2 3">JC272</strain>
    </source>
</reference>
<keyword evidence="3" id="KW-1185">Reference proteome</keyword>
<dbReference type="SUPFAM" id="SSF51658">
    <property type="entry name" value="Xylose isomerase-like"/>
    <property type="match status" value="1"/>
</dbReference>
<organism evidence="2 3">
    <name type="scientific">Paraclostridium benzoelyticum</name>
    <dbReference type="NCBI Taxonomy" id="1629550"/>
    <lineage>
        <taxon>Bacteria</taxon>
        <taxon>Bacillati</taxon>
        <taxon>Bacillota</taxon>
        <taxon>Clostridia</taxon>
        <taxon>Peptostreptococcales</taxon>
        <taxon>Peptostreptococcaceae</taxon>
        <taxon>Paraclostridium</taxon>
    </lineage>
</organism>
<dbReference type="OrthoDB" id="9801960at2"/>
<gene>
    <name evidence="2" type="ORF">VN21_17520</name>
</gene>
<dbReference type="Gene3D" id="3.20.20.150">
    <property type="entry name" value="Divalent-metal-dependent TIM barrel enzymes"/>
    <property type="match status" value="1"/>
</dbReference>
<evidence type="ECO:0000313" key="3">
    <source>
        <dbReference type="Proteomes" id="UP000034407"/>
    </source>
</evidence>
<dbReference type="AlphaFoldDB" id="A0A0M3DC69"/>
<dbReference type="PATRIC" id="fig|1629550.3.peg.3037"/>
<dbReference type="EMBL" id="LBBT01000360">
    <property type="protein sequence ID" value="KKX99872.1"/>
    <property type="molecule type" value="Genomic_DNA"/>
</dbReference>
<comment type="caution">
    <text evidence="2">The sequence shown here is derived from an EMBL/GenBank/DDBJ whole genome shotgun (WGS) entry which is preliminary data.</text>
</comment>